<sequence>MRDENAIGPHDGKHEHKKSPGLIARAKTKTLYKERPTVFAFGVMGVSVLSFLLGALLMGEIVFPPFMGLRR</sequence>
<evidence type="ECO:0000313" key="4">
    <source>
        <dbReference type="Proteomes" id="UP001223144"/>
    </source>
</evidence>
<dbReference type="Proteomes" id="UP001223144">
    <property type="component" value="Unassembled WGS sequence"/>
</dbReference>
<evidence type="ECO:0000256" key="2">
    <source>
        <dbReference type="SAM" id="Phobius"/>
    </source>
</evidence>
<proteinExistence type="predicted"/>
<protein>
    <submittedName>
        <fullName evidence="3">Uncharacterized protein</fullName>
    </submittedName>
</protein>
<keyword evidence="2" id="KW-0812">Transmembrane</keyword>
<comment type="caution">
    <text evidence="3">The sequence shown here is derived from an EMBL/GenBank/DDBJ whole genome shotgun (WGS) entry which is preliminary data.</text>
</comment>
<evidence type="ECO:0000313" key="3">
    <source>
        <dbReference type="EMBL" id="MDH2390048.1"/>
    </source>
</evidence>
<keyword evidence="2" id="KW-1133">Transmembrane helix</keyword>
<evidence type="ECO:0000256" key="1">
    <source>
        <dbReference type="SAM" id="MobiDB-lite"/>
    </source>
</evidence>
<organism evidence="3 4">
    <name type="scientific">Streptomyces chengmaiensis</name>
    <dbReference type="NCBI Taxonomy" id="3040919"/>
    <lineage>
        <taxon>Bacteria</taxon>
        <taxon>Bacillati</taxon>
        <taxon>Actinomycetota</taxon>
        <taxon>Actinomycetes</taxon>
        <taxon>Kitasatosporales</taxon>
        <taxon>Streptomycetaceae</taxon>
        <taxon>Streptomyces</taxon>
    </lineage>
</organism>
<accession>A0ABT6HP97</accession>
<keyword evidence="2" id="KW-0472">Membrane</keyword>
<feature type="region of interest" description="Disordered" evidence="1">
    <location>
        <begin position="1"/>
        <end position="21"/>
    </location>
</feature>
<name>A0ABT6HP97_9ACTN</name>
<dbReference type="RefSeq" id="WP_279928450.1">
    <property type="nucleotide sequence ID" value="NZ_JARWBG010000015.1"/>
</dbReference>
<gene>
    <name evidence="3" type="ORF">QCN29_14860</name>
</gene>
<dbReference type="EMBL" id="JARWBG010000015">
    <property type="protein sequence ID" value="MDH2390048.1"/>
    <property type="molecule type" value="Genomic_DNA"/>
</dbReference>
<reference evidence="3 4" key="1">
    <citation type="submission" date="2023-04" db="EMBL/GenBank/DDBJ databases">
        <title>Streptomyces chengmaiensis sp. nov. isolated from the stem of mangrove plant in Hainan.</title>
        <authorList>
            <person name="Huang X."/>
            <person name="Zhou S."/>
            <person name="Chu X."/>
            <person name="Xie Y."/>
            <person name="Lin Y."/>
        </authorList>
    </citation>
    <scope>NUCLEOTIDE SEQUENCE [LARGE SCALE GENOMIC DNA]</scope>
    <source>
        <strain evidence="3 4">HNM0663</strain>
    </source>
</reference>
<feature type="compositionally biased region" description="Basic and acidic residues" evidence="1">
    <location>
        <begin position="1"/>
        <end position="14"/>
    </location>
</feature>
<feature type="transmembrane region" description="Helical" evidence="2">
    <location>
        <begin position="38"/>
        <end position="63"/>
    </location>
</feature>
<keyword evidence="4" id="KW-1185">Reference proteome</keyword>